<dbReference type="Proteomes" id="UP001630127">
    <property type="component" value="Unassembled WGS sequence"/>
</dbReference>
<feature type="compositionally biased region" description="Basic and acidic residues" evidence="1">
    <location>
        <begin position="134"/>
        <end position="148"/>
    </location>
</feature>
<proteinExistence type="predicted"/>
<dbReference type="AlphaFoldDB" id="A0ABD3A0B3"/>
<reference evidence="3 4" key="1">
    <citation type="submission" date="2024-11" db="EMBL/GenBank/DDBJ databases">
        <title>A near-complete genome assembly of Cinchona calisaya.</title>
        <authorList>
            <person name="Lian D.C."/>
            <person name="Zhao X.W."/>
            <person name="Wei L."/>
        </authorList>
    </citation>
    <scope>NUCLEOTIDE SEQUENCE [LARGE SCALE GENOMIC DNA]</scope>
    <source>
        <tissue evidence="3">Nenye</tissue>
    </source>
</reference>
<dbReference type="PANTHER" id="PTHR35463:SF10">
    <property type="entry name" value="TRANSMEMBRANE PROTEIN"/>
    <property type="match status" value="1"/>
</dbReference>
<sequence length="156" mass="16926">MDKVRGLIPAIIFFFSLALSLGIVSATEDHNAQNTVQEMHEEPSAKGLVQNSYFLLTKSSKMYWEGIKSVFNQLQISLFPPDIESISAPSANSHAEGHNVAGAKMKEAAEKSFQTTKVAVEESAKSAAKVVGEAVHKTTEKVKERTSVPHDSPAEL</sequence>
<name>A0ABD3A0B3_9GENT</name>
<dbReference type="PANTHER" id="PTHR35463">
    <property type="entry name" value="TRANSMEMBRANE PROTEIN"/>
    <property type="match status" value="1"/>
</dbReference>
<dbReference type="EMBL" id="JBJUIK010000006">
    <property type="protein sequence ID" value="KAL3524704.1"/>
    <property type="molecule type" value="Genomic_DNA"/>
</dbReference>
<feature type="signal peptide" evidence="2">
    <location>
        <begin position="1"/>
        <end position="26"/>
    </location>
</feature>
<keyword evidence="2" id="KW-0732">Signal</keyword>
<comment type="caution">
    <text evidence="3">The sequence shown here is derived from an EMBL/GenBank/DDBJ whole genome shotgun (WGS) entry which is preliminary data.</text>
</comment>
<evidence type="ECO:0000313" key="4">
    <source>
        <dbReference type="Proteomes" id="UP001630127"/>
    </source>
</evidence>
<protein>
    <submittedName>
        <fullName evidence="3">Uncharacterized protein</fullName>
    </submittedName>
</protein>
<accession>A0ABD3A0B3</accession>
<keyword evidence="4" id="KW-1185">Reference proteome</keyword>
<evidence type="ECO:0000256" key="2">
    <source>
        <dbReference type="SAM" id="SignalP"/>
    </source>
</evidence>
<organism evidence="3 4">
    <name type="scientific">Cinchona calisaya</name>
    <dbReference type="NCBI Taxonomy" id="153742"/>
    <lineage>
        <taxon>Eukaryota</taxon>
        <taxon>Viridiplantae</taxon>
        <taxon>Streptophyta</taxon>
        <taxon>Embryophyta</taxon>
        <taxon>Tracheophyta</taxon>
        <taxon>Spermatophyta</taxon>
        <taxon>Magnoliopsida</taxon>
        <taxon>eudicotyledons</taxon>
        <taxon>Gunneridae</taxon>
        <taxon>Pentapetalae</taxon>
        <taxon>asterids</taxon>
        <taxon>lamiids</taxon>
        <taxon>Gentianales</taxon>
        <taxon>Rubiaceae</taxon>
        <taxon>Cinchonoideae</taxon>
        <taxon>Cinchoneae</taxon>
        <taxon>Cinchona</taxon>
    </lineage>
</organism>
<feature type="region of interest" description="Disordered" evidence="1">
    <location>
        <begin position="131"/>
        <end position="156"/>
    </location>
</feature>
<feature type="chain" id="PRO_5044755330" evidence="2">
    <location>
        <begin position="27"/>
        <end position="156"/>
    </location>
</feature>
<gene>
    <name evidence="3" type="ORF">ACH5RR_013076</name>
</gene>
<evidence type="ECO:0000256" key="1">
    <source>
        <dbReference type="SAM" id="MobiDB-lite"/>
    </source>
</evidence>
<evidence type="ECO:0000313" key="3">
    <source>
        <dbReference type="EMBL" id="KAL3524704.1"/>
    </source>
</evidence>